<keyword evidence="2" id="KW-1185">Reference proteome</keyword>
<dbReference type="EMBL" id="KN829605">
    <property type="protein sequence ID" value="KIK73580.1"/>
    <property type="molecule type" value="Genomic_DNA"/>
</dbReference>
<evidence type="ECO:0000313" key="2">
    <source>
        <dbReference type="Proteomes" id="UP000054538"/>
    </source>
</evidence>
<name>A0A0D0D8W4_9AGAM</name>
<sequence>ENETHFGEVQYFARLAVQEGRDEVVNDEDNDHGHGNGNFVFADVVVLQMYSMPDVQLLQQSSQVVPVSTLLDDVLVIGIKSIISIVAMVPHTFTMPSREEKDGFFMVEKLGLNISNLGVPYSVYDDHKDDGDGDDVE</sequence>
<feature type="non-terminal residue" evidence="1">
    <location>
        <position position="1"/>
    </location>
</feature>
<reference evidence="1 2" key="1">
    <citation type="submission" date="2014-04" db="EMBL/GenBank/DDBJ databases">
        <authorList>
            <consortium name="DOE Joint Genome Institute"/>
            <person name="Kuo A."/>
            <person name="Kohler A."/>
            <person name="Jargeat P."/>
            <person name="Nagy L.G."/>
            <person name="Floudas D."/>
            <person name="Copeland A."/>
            <person name="Barry K.W."/>
            <person name="Cichocki N."/>
            <person name="Veneault-Fourrey C."/>
            <person name="LaButti K."/>
            <person name="Lindquist E.A."/>
            <person name="Lipzen A."/>
            <person name="Lundell T."/>
            <person name="Morin E."/>
            <person name="Murat C."/>
            <person name="Sun H."/>
            <person name="Tunlid A."/>
            <person name="Henrissat B."/>
            <person name="Grigoriev I.V."/>
            <person name="Hibbett D.S."/>
            <person name="Martin F."/>
            <person name="Nordberg H.P."/>
            <person name="Cantor M.N."/>
            <person name="Hua S.X."/>
        </authorList>
    </citation>
    <scope>NUCLEOTIDE SEQUENCE [LARGE SCALE GENOMIC DNA]</scope>
    <source>
        <strain evidence="1 2">Ve08.2h10</strain>
    </source>
</reference>
<accession>A0A0D0D8W4</accession>
<dbReference type="InParanoid" id="A0A0D0D8W4"/>
<proteinExistence type="predicted"/>
<evidence type="ECO:0000313" key="1">
    <source>
        <dbReference type="EMBL" id="KIK73580.1"/>
    </source>
</evidence>
<dbReference type="Proteomes" id="UP000054538">
    <property type="component" value="Unassembled WGS sequence"/>
</dbReference>
<gene>
    <name evidence="1" type="ORF">PAXRUDRAFT_178033</name>
</gene>
<protein>
    <submittedName>
        <fullName evidence="1">Uncharacterized protein</fullName>
    </submittedName>
</protein>
<organism evidence="1 2">
    <name type="scientific">Paxillus rubicundulus Ve08.2h10</name>
    <dbReference type="NCBI Taxonomy" id="930991"/>
    <lineage>
        <taxon>Eukaryota</taxon>
        <taxon>Fungi</taxon>
        <taxon>Dikarya</taxon>
        <taxon>Basidiomycota</taxon>
        <taxon>Agaricomycotina</taxon>
        <taxon>Agaricomycetes</taxon>
        <taxon>Agaricomycetidae</taxon>
        <taxon>Boletales</taxon>
        <taxon>Paxilineae</taxon>
        <taxon>Paxillaceae</taxon>
        <taxon>Paxillus</taxon>
    </lineage>
</organism>
<reference evidence="2" key="2">
    <citation type="submission" date="2015-01" db="EMBL/GenBank/DDBJ databases">
        <title>Evolutionary Origins and Diversification of the Mycorrhizal Mutualists.</title>
        <authorList>
            <consortium name="DOE Joint Genome Institute"/>
            <consortium name="Mycorrhizal Genomics Consortium"/>
            <person name="Kohler A."/>
            <person name="Kuo A."/>
            <person name="Nagy L.G."/>
            <person name="Floudas D."/>
            <person name="Copeland A."/>
            <person name="Barry K.W."/>
            <person name="Cichocki N."/>
            <person name="Veneault-Fourrey C."/>
            <person name="LaButti K."/>
            <person name="Lindquist E.A."/>
            <person name="Lipzen A."/>
            <person name="Lundell T."/>
            <person name="Morin E."/>
            <person name="Murat C."/>
            <person name="Riley R."/>
            <person name="Ohm R."/>
            <person name="Sun H."/>
            <person name="Tunlid A."/>
            <person name="Henrissat B."/>
            <person name="Grigoriev I.V."/>
            <person name="Hibbett D.S."/>
            <person name="Martin F."/>
        </authorList>
    </citation>
    <scope>NUCLEOTIDE SEQUENCE [LARGE SCALE GENOMIC DNA]</scope>
    <source>
        <strain evidence="2">Ve08.2h10</strain>
    </source>
</reference>
<dbReference type="AlphaFoldDB" id="A0A0D0D8W4"/>
<dbReference type="HOGENOM" id="CLU_047287_4_0_1"/>
<dbReference type="OrthoDB" id="2669721at2759"/>